<evidence type="ECO:0000313" key="3">
    <source>
        <dbReference type="RefSeq" id="XP_035869553.1"/>
    </source>
</evidence>
<dbReference type="KEGG" id="pdic:114510226"/>
<dbReference type="InterPro" id="IPR016054">
    <property type="entry name" value="LY6_UPA_recep-like"/>
</dbReference>
<dbReference type="CDD" id="cd23577">
    <property type="entry name" value="TFP_LU_ECD_PATE1"/>
    <property type="match status" value="1"/>
</dbReference>
<reference evidence="3" key="1">
    <citation type="submission" date="2025-08" db="UniProtKB">
        <authorList>
            <consortium name="RefSeq"/>
        </authorList>
    </citation>
    <scope>IDENTIFICATION</scope>
    <source>
        <tissue evidence="3">Muscle</tissue>
    </source>
</reference>
<sequence>MDKSLLLGLPILLCSFRVQSTAYLLINIFCLLRSPYSPVPTIEIIQCRMCHFQFPRESCFKGRGICTATMEESCITGKIFKNDGFPWMTFMGCLKNCANVYHLRWGAYLVNFRCCRSHDLCNEPVATVAPTLPPIQIW</sequence>
<dbReference type="Pfam" id="PF00021">
    <property type="entry name" value="UPAR_LY6"/>
    <property type="match status" value="1"/>
</dbReference>
<dbReference type="InParanoid" id="A0A7E6CRE0"/>
<evidence type="ECO:0000259" key="1">
    <source>
        <dbReference type="Pfam" id="PF00021"/>
    </source>
</evidence>
<keyword evidence="2" id="KW-1185">Reference proteome</keyword>
<dbReference type="CTD" id="160065"/>
<dbReference type="GeneID" id="114510226"/>
<dbReference type="RefSeq" id="XP_035869553.1">
    <property type="nucleotide sequence ID" value="XM_036013660.1"/>
</dbReference>
<accession>A0A7E6CRE0</accession>
<dbReference type="AlphaFoldDB" id="A0A7E6CRE0"/>
<protein>
    <submittedName>
        <fullName evidence="3">Prostate and testis expressed protein 1</fullName>
    </submittedName>
</protein>
<dbReference type="OrthoDB" id="9804658at2759"/>
<name>A0A7E6CRE0_9CHIR</name>
<evidence type="ECO:0000313" key="2">
    <source>
        <dbReference type="Proteomes" id="UP000504628"/>
    </source>
</evidence>
<dbReference type="Proteomes" id="UP000504628">
    <property type="component" value="Chromosome 13"/>
</dbReference>
<organism evidence="2 3">
    <name type="scientific">Phyllostomus discolor</name>
    <name type="common">pale spear-nosed bat</name>
    <dbReference type="NCBI Taxonomy" id="89673"/>
    <lineage>
        <taxon>Eukaryota</taxon>
        <taxon>Metazoa</taxon>
        <taxon>Chordata</taxon>
        <taxon>Craniata</taxon>
        <taxon>Vertebrata</taxon>
        <taxon>Euteleostomi</taxon>
        <taxon>Mammalia</taxon>
        <taxon>Eutheria</taxon>
        <taxon>Laurasiatheria</taxon>
        <taxon>Chiroptera</taxon>
        <taxon>Yangochiroptera</taxon>
        <taxon>Phyllostomidae</taxon>
        <taxon>Phyllostominae</taxon>
        <taxon>Phyllostomus</taxon>
    </lineage>
</organism>
<gene>
    <name evidence="3" type="primary">PATE1</name>
</gene>
<dbReference type="FunCoup" id="A0A7E6CRE0">
    <property type="interactions" value="7"/>
</dbReference>
<proteinExistence type="predicted"/>
<feature type="domain" description="UPAR/Ly6" evidence="1">
    <location>
        <begin position="45"/>
        <end position="124"/>
    </location>
</feature>